<dbReference type="AlphaFoldDB" id="A0AAD1QZT3"/>
<evidence type="ECO:0000313" key="11">
    <source>
        <dbReference type="Proteomes" id="UP001295444"/>
    </source>
</evidence>
<evidence type="ECO:0000256" key="3">
    <source>
        <dbReference type="ARBA" id="ARBA00022729"/>
    </source>
</evidence>
<dbReference type="EMBL" id="OW240912">
    <property type="protein sequence ID" value="CAH2220541.1"/>
    <property type="molecule type" value="Genomic_DNA"/>
</dbReference>
<evidence type="ECO:0000256" key="7">
    <source>
        <dbReference type="ARBA" id="ARBA00023180"/>
    </source>
</evidence>
<sequence>MAAASCWATSWSPHRLPCTKVVDVGKHPAHYRVYVPLKAPIVNISEVVKNSVKLSFHTEHHEEMTCYLLFYKYLDSNKRRRQKLVEKNYEILQLHLHSGFQANVSVVVCDEPEIQISNWTQLIYKAQPVYIYNTSCYIYNITSLKCTWSIKKEAPNDTQYSFGLRFGTDVLPCQQYLTNQQNKNIGCNMTDVFANVDRSKMKLKFTVQFSNHDMYFLKSFAYRNIEILNPPSKITLSTKKKILKIQWNQPPSIQENLESHCFEYQIKLLEMKNNLIFRIFNTSLEEHTFLDLDQNRKYSVQIRGIKKLCAKSKLWGEWSEPLFIGSDNEGIPTWCFLLIIVICTCLFAVVLLYVLKRYNRKLFDAAIPVPSTKLKYWISSTEINFQKCVPVVPSESVPITDIEIILNTDCHKEKK</sequence>
<keyword evidence="7" id="KW-0325">Glycoprotein</keyword>
<keyword evidence="3" id="KW-0732">Signal</keyword>
<keyword evidence="2 8" id="KW-0812">Transmembrane</keyword>
<proteinExistence type="predicted"/>
<dbReference type="PANTHER" id="PTHR23037:SF46">
    <property type="entry name" value="INTERLEUKIN 5 RECEPTOR SUBUNIT ALPHA"/>
    <property type="match status" value="1"/>
</dbReference>
<dbReference type="Gene3D" id="2.60.40.10">
    <property type="entry name" value="Immunoglobulins"/>
    <property type="match status" value="2"/>
</dbReference>
<dbReference type="InterPro" id="IPR013783">
    <property type="entry name" value="Ig-like_fold"/>
</dbReference>
<gene>
    <name evidence="10" type="ORF">PECUL_23A013158</name>
</gene>
<accession>A0AAD1QZT3</accession>
<dbReference type="InterPro" id="IPR015321">
    <property type="entry name" value="TypeI_recpt_CBD"/>
</dbReference>
<comment type="subcellular location">
    <subcellularLocation>
        <location evidence="1">Membrane</location>
        <topology evidence="1">Single-pass type I membrane protein</topology>
    </subcellularLocation>
</comment>
<protein>
    <submittedName>
        <fullName evidence="10">Interleukin-5 receptor subunit alpha-like</fullName>
    </submittedName>
</protein>
<dbReference type="InterPro" id="IPR036116">
    <property type="entry name" value="FN3_sf"/>
</dbReference>
<evidence type="ECO:0000256" key="8">
    <source>
        <dbReference type="SAM" id="Phobius"/>
    </source>
</evidence>
<keyword evidence="11" id="KW-1185">Reference proteome</keyword>
<dbReference type="SUPFAM" id="SSF49265">
    <property type="entry name" value="Fibronectin type III"/>
    <property type="match status" value="2"/>
</dbReference>
<dbReference type="GO" id="GO:0004896">
    <property type="term" value="F:cytokine receptor activity"/>
    <property type="evidence" value="ECO:0007669"/>
    <property type="project" value="TreeGrafter"/>
</dbReference>
<keyword evidence="5 8" id="KW-0472">Membrane</keyword>
<dbReference type="GO" id="GO:0009897">
    <property type="term" value="C:external side of plasma membrane"/>
    <property type="evidence" value="ECO:0007669"/>
    <property type="project" value="TreeGrafter"/>
</dbReference>
<dbReference type="Pfam" id="PF09240">
    <property type="entry name" value="IL6Ra-bind"/>
    <property type="match status" value="1"/>
</dbReference>
<reference evidence="10" key="1">
    <citation type="submission" date="2022-03" db="EMBL/GenBank/DDBJ databases">
        <authorList>
            <person name="Alioto T."/>
            <person name="Alioto T."/>
            <person name="Gomez Garrido J."/>
        </authorList>
    </citation>
    <scope>NUCLEOTIDE SEQUENCE</scope>
</reference>
<evidence type="ECO:0000313" key="10">
    <source>
        <dbReference type="EMBL" id="CAH2220541.1"/>
    </source>
</evidence>
<evidence type="ECO:0000256" key="4">
    <source>
        <dbReference type="ARBA" id="ARBA00022989"/>
    </source>
</evidence>
<feature type="domain" description="Type I cytokine receptor cytokine-binding" evidence="9">
    <location>
        <begin position="135"/>
        <end position="207"/>
    </location>
</feature>
<organism evidence="10 11">
    <name type="scientific">Pelobates cultripes</name>
    <name type="common">Western spadefoot toad</name>
    <dbReference type="NCBI Taxonomy" id="61616"/>
    <lineage>
        <taxon>Eukaryota</taxon>
        <taxon>Metazoa</taxon>
        <taxon>Chordata</taxon>
        <taxon>Craniata</taxon>
        <taxon>Vertebrata</taxon>
        <taxon>Euteleostomi</taxon>
        <taxon>Amphibia</taxon>
        <taxon>Batrachia</taxon>
        <taxon>Anura</taxon>
        <taxon>Pelobatoidea</taxon>
        <taxon>Pelobatidae</taxon>
        <taxon>Pelobates</taxon>
    </lineage>
</organism>
<evidence type="ECO:0000256" key="6">
    <source>
        <dbReference type="ARBA" id="ARBA00023170"/>
    </source>
</evidence>
<keyword evidence="6 10" id="KW-0675">Receptor</keyword>
<dbReference type="PANTHER" id="PTHR23037">
    <property type="entry name" value="CYTOKINE RECEPTOR"/>
    <property type="match status" value="1"/>
</dbReference>
<evidence type="ECO:0000256" key="2">
    <source>
        <dbReference type="ARBA" id="ARBA00022692"/>
    </source>
</evidence>
<feature type="transmembrane region" description="Helical" evidence="8">
    <location>
        <begin position="331"/>
        <end position="355"/>
    </location>
</feature>
<evidence type="ECO:0000256" key="1">
    <source>
        <dbReference type="ARBA" id="ARBA00004479"/>
    </source>
</evidence>
<name>A0AAD1QZT3_PELCU</name>
<dbReference type="Proteomes" id="UP001295444">
    <property type="component" value="Chromosome 01"/>
</dbReference>
<evidence type="ECO:0000259" key="9">
    <source>
        <dbReference type="Pfam" id="PF09240"/>
    </source>
</evidence>
<keyword evidence="4 8" id="KW-1133">Transmembrane helix</keyword>
<evidence type="ECO:0000256" key="5">
    <source>
        <dbReference type="ARBA" id="ARBA00023136"/>
    </source>
</evidence>